<dbReference type="PANTHER" id="PTHR32116">
    <property type="entry name" value="GALACTURONOSYLTRANSFERASE 4-RELATED"/>
    <property type="match status" value="1"/>
</dbReference>
<keyword evidence="3" id="KW-0808">Transferase</keyword>
<reference evidence="5" key="1">
    <citation type="submission" date="2015-04" db="UniProtKB">
        <authorList>
            <consortium name="EnsemblPlants"/>
        </authorList>
    </citation>
    <scope>IDENTIFICATION</scope>
</reference>
<evidence type="ECO:0000256" key="2">
    <source>
        <dbReference type="ARBA" id="ARBA00006351"/>
    </source>
</evidence>
<sequence length="726" mass="82670">MATMASAAAAASASARRWRWRWKWRTRDAVLALLIASVLAPPLLLYGGAPIPPFSGPILMESAASGLDLSNLISRKEVRERLNALKQDAFAAVKEPIQTVASDAAALKAGLIQHIVDQSSGIDRGTKDNGMVASVNKKGGVEFTKENGLIDDGKLRENKVRAMCNSSGLNITLNKVKGSYAVSTEEYAFHQTIPPLTDLMFGTFPPALLDHTADRPPEKTTDTSEDSDIRAISNNTSHSTASPDSTIRVLRDQLKRARTYIGFLSSRGNHGFIKDLRRRMRDIQQALSGATNDKQLPKKYYLSHRYTKFFTVGISDDDLCLVSGVHGRIREMELTLTKVKQVHENCAAIISKLQATLHSTEEQMQAHKQEANYVTQIAAKALPKRLNCLAMRLTNEYYSSSSSNKHFPYEEKLEDPKLQHYALFSDNVLGAAVVVNSTIIHAKTPENHVFHIVTDKLNYAAMRMWFLENSQGKAAVEVQNIEDFRWLNSSCSPVLKQLESQFMINYYFKTQQDKRDNNPKFQNPKYLSILNHLRFYLPEIFPKLNKVLFLDDDIVVQQDLSALWSIDLKGKVNGAIQTCGETFHRFDRYLNFSNPLIAKNFERRACGWAYGMNMFDLSEWRKRNITDVYHYWQEQNEHRLLWKLGTLPAGLVTFWNQTFPLDHKWHLLGLGYKPNVNQKDIEGAAVIHYNGNRKPWLEIAMAKYRKYWSKYVNFDNVFIRECNIHP</sequence>
<accession>A0A0E0EMR6</accession>
<dbReference type="GO" id="GO:0045489">
    <property type="term" value="P:pectin biosynthetic process"/>
    <property type="evidence" value="ECO:0007669"/>
    <property type="project" value="UniProtKB-UniPathway"/>
</dbReference>
<feature type="compositionally biased region" description="Basic and acidic residues" evidence="4">
    <location>
        <begin position="211"/>
        <end position="222"/>
    </location>
</feature>
<comment type="similarity">
    <text evidence="2">Belongs to the glycosyltransferase 8 family.</text>
</comment>
<dbReference type="Gene3D" id="3.90.550.10">
    <property type="entry name" value="Spore Coat Polysaccharide Biosynthesis Protein SpsA, Chain A"/>
    <property type="match status" value="1"/>
</dbReference>
<dbReference type="InterPro" id="IPR002495">
    <property type="entry name" value="Glyco_trans_8"/>
</dbReference>
<evidence type="ECO:0000256" key="1">
    <source>
        <dbReference type="ARBA" id="ARBA00004877"/>
    </source>
</evidence>
<dbReference type="PANTHER" id="PTHR32116:SF59">
    <property type="entry name" value="HEXOSYLTRANSFERASE"/>
    <property type="match status" value="1"/>
</dbReference>
<evidence type="ECO:0008006" key="7">
    <source>
        <dbReference type="Google" id="ProtNLM"/>
    </source>
</evidence>
<protein>
    <recommendedName>
        <fullName evidence="7">Hexosyltransferase</fullName>
    </recommendedName>
</protein>
<dbReference type="UniPathway" id="UPA00845"/>
<reference evidence="5" key="2">
    <citation type="submission" date="2018-05" db="EMBL/GenBank/DDBJ databases">
        <title>OmerRS3 (Oryza meridionalis Reference Sequence Version 3).</title>
        <authorList>
            <person name="Zhang J."/>
            <person name="Kudrna D."/>
            <person name="Lee S."/>
            <person name="Talag J."/>
            <person name="Welchert J."/>
            <person name="Wing R.A."/>
        </authorList>
    </citation>
    <scope>NUCLEOTIDE SEQUENCE [LARGE SCALE GENOMIC DNA]</scope>
    <source>
        <strain evidence="5">cv. OR44</strain>
    </source>
</reference>
<dbReference type="Proteomes" id="UP000008021">
    <property type="component" value="Chromosome 8"/>
</dbReference>
<comment type="pathway">
    <text evidence="1">Glycan metabolism; pectin biosynthesis.</text>
</comment>
<dbReference type="CDD" id="cd06429">
    <property type="entry name" value="GT8_like_1"/>
    <property type="match status" value="1"/>
</dbReference>
<feature type="compositionally biased region" description="Polar residues" evidence="4">
    <location>
        <begin position="232"/>
        <end position="245"/>
    </location>
</feature>
<dbReference type="SUPFAM" id="SSF53448">
    <property type="entry name" value="Nucleotide-diphospho-sugar transferases"/>
    <property type="match status" value="1"/>
</dbReference>
<dbReference type="AlphaFoldDB" id="A0A0E0EMR6"/>
<proteinExistence type="inferred from homology"/>
<dbReference type="GO" id="GO:0047262">
    <property type="term" value="F:polygalacturonate 4-alpha-galacturonosyltransferase activity"/>
    <property type="evidence" value="ECO:0007669"/>
    <property type="project" value="InterPro"/>
</dbReference>
<dbReference type="Pfam" id="PF25557">
    <property type="entry name" value="GAUT_1"/>
    <property type="match status" value="1"/>
</dbReference>
<keyword evidence="3" id="KW-0328">Glycosyltransferase</keyword>
<evidence type="ECO:0000313" key="6">
    <source>
        <dbReference type="Proteomes" id="UP000008021"/>
    </source>
</evidence>
<feature type="region of interest" description="Disordered" evidence="4">
    <location>
        <begin position="208"/>
        <end position="247"/>
    </location>
</feature>
<dbReference type="InterPro" id="IPR029044">
    <property type="entry name" value="Nucleotide-diphossugar_trans"/>
</dbReference>
<evidence type="ECO:0000256" key="3">
    <source>
        <dbReference type="ARBA" id="ARBA00022676"/>
    </source>
</evidence>
<keyword evidence="6" id="KW-1185">Reference proteome</keyword>
<evidence type="ECO:0000313" key="5">
    <source>
        <dbReference type="EnsemblPlants" id="OMERI08G15240.1"/>
    </source>
</evidence>
<dbReference type="STRING" id="40149.A0A0E0EMR6"/>
<dbReference type="EnsemblPlants" id="OMERI08G15240.1">
    <property type="protein sequence ID" value="OMERI08G15240.1"/>
    <property type="gene ID" value="OMERI08G15240"/>
</dbReference>
<name>A0A0E0EMR6_9ORYZ</name>
<evidence type="ECO:0000256" key="4">
    <source>
        <dbReference type="SAM" id="MobiDB-lite"/>
    </source>
</evidence>
<dbReference type="eggNOG" id="ENOG502QQZJ">
    <property type="taxonomic scope" value="Eukaryota"/>
</dbReference>
<dbReference type="Pfam" id="PF01501">
    <property type="entry name" value="Glyco_transf_8"/>
    <property type="match status" value="1"/>
</dbReference>
<dbReference type="InterPro" id="IPR029993">
    <property type="entry name" value="GAUT"/>
</dbReference>
<organism evidence="5">
    <name type="scientific">Oryza meridionalis</name>
    <dbReference type="NCBI Taxonomy" id="40149"/>
    <lineage>
        <taxon>Eukaryota</taxon>
        <taxon>Viridiplantae</taxon>
        <taxon>Streptophyta</taxon>
        <taxon>Embryophyta</taxon>
        <taxon>Tracheophyta</taxon>
        <taxon>Spermatophyta</taxon>
        <taxon>Magnoliopsida</taxon>
        <taxon>Liliopsida</taxon>
        <taxon>Poales</taxon>
        <taxon>Poaceae</taxon>
        <taxon>BOP clade</taxon>
        <taxon>Oryzoideae</taxon>
        <taxon>Oryzeae</taxon>
        <taxon>Oryzinae</taxon>
        <taxon>Oryza</taxon>
    </lineage>
</organism>
<dbReference type="Gramene" id="OMERI08G15240.1">
    <property type="protein sequence ID" value="OMERI08G15240.1"/>
    <property type="gene ID" value="OMERI08G15240"/>
</dbReference>